<dbReference type="PANTHER" id="PTHR31973">
    <property type="entry name" value="POLYPROTEIN, PUTATIVE-RELATED"/>
    <property type="match status" value="1"/>
</dbReference>
<reference evidence="2" key="1">
    <citation type="journal article" date="2023" name="Plant J.">
        <title>Genome sequences and population genomics provide insights into the demographic history, inbreeding, and mutation load of two 'living fossil' tree species of Dipteronia.</title>
        <authorList>
            <person name="Feng Y."/>
            <person name="Comes H.P."/>
            <person name="Chen J."/>
            <person name="Zhu S."/>
            <person name="Lu R."/>
            <person name="Zhang X."/>
            <person name="Li P."/>
            <person name="Qiu J."/>
            <person name="Olsen K.M."/>
            <person name="Qiu Y."/>
        </authorList>
    </citation>
    <scope>NUCLEOTIDE SEQUENCE</scope>
    <source>
        <strain evidence="2">NBL</strain>
    </source>
</reference>
<dbReference type="PANTHER" id="PTHR31973:SF195">
    <property type="entry name" value="MUDR FAMILY TRANSPOSASE"/>
    <property type="match status" value="1"/>
</dbReference>
<proteinExistence type="predicted"/>
<dbReference type="AlphaFoldDB" id="A0AAE0ASL0"/>
<name>A0AAE0ASL0_9ROSI</name>
<dbReference type="EMBL" id="JANJYJ010000003">
    <property type="protein sequence ID" value="KAK3222975.1"/>
    <property type="molecule type" value="Genomic_DNA"/>
</dbReference>
<evidence type="ECO:0000313" key="2">
    <source>
        <dbReference type="EMBL" id="KAK3222975.1"/>
    </source>
</evidence>
<comment type="caution">
    <text evidence="2">The sequence shown here is derived from an EMBL/GenBank/DDBJ whole genome shotgun (WGS) entry which is preliminary data.</text>
</comment>
<evidence type="ECO:0000313" key="3">
    <source>
        <dbReference type="Proteomes" id="UP001281410"/>
    </source>
</evidence>
<feature type="domain" description="Transposase MuDR plant" evidence="1">
    <location>
        <begin position="13"/>
        <end position="75"/>
    </location>
</feature>
<organism evidence="2 3">
    <name type="scientific">Dipteronia sinensis</name>
    <dbReference type="NCBI Taxonomy" id="43782"/>
    <lineage>
        <taxon>Eukaryota</taxon>
        <taxon>Viridiplantae</taxon>
        <taxon>Streptophyta</taxon>
        <taxon>Embryophyta</taxon>
        <taxon>Tracheophyta</taxon>
        <taxon>Spermatophyta</taxon>
        <taxon>Magnoliopsida</taxon>
        <taxon>eudicotyledons</taxon>
        <taxon>Gunneridae</taxon>
        <taxon>Pentapetalae</taxon>
        <taxon>rosids</taxon>
        <taxon>malvids</taxon>
        <taxon>Sapindales</taxon>
        <taxon>Sapindaceae</taxon>
        <taxon>Hippocastanoideae</taxon>
        <taxon>Acereae</taxon>
        <taxon>Dipteronia</taxon>
    </lineage>
</organism>
<accession>A0AAE0ASL0</accession>
<gene>
    <name evidence="2" type="ORF">Dsin_010000</name>
</gene>
<keyword evidence="3" id="KW-1185">Reference proteome</keyword>
<dbReference type="InterPro" id="IPR004332">
    <property type="entry name" value="Transposase_MuDR"/>
</dbReference>
<dbReference type="Proteomes" id="UP001281410">
    <property type="component" value="Unassembled WGS sequence"/>
</dbReference>
<evidence type="ECO:0000259" key="1">
    <source>
        <dbReference type="Pfam" id="PF03108"/>
    </source>
</evidence>
<dbReference type="Pfam" id="PF03108">
    <property type="entry name" value="DBD_Tnp_Mut"/>
    <property type="match status" value="1"/>
</dbReference>
<protein>
    <recommendedName>
        <fullName evidence="1">Transposase MuDR plant domain-containing protein</fullName>
    </recommendedName>
</protein>
<sequence>MGSREANTVIYKGQYFPYKKRSDLKRLVGLHAVRENFEWKVKRSNKSVLHLVCKINKCTWKLRAMKRDERTYVQIGNFVNEYSCPLEEVQRHHRQDSVVIIGEIIAPRLQQHDGHLMRPKDIITDMKTMYGIQIMYSKAHQALHYALALTYGSYEETFQLLPSFGYVLEQQNSGTITELQCTDDNKLYISSWH</sequence>